<dbReference type="AlphaFoldDB" id="A0A498M7C7"/>
<reference evidence="1 2" key="1">
    <citation type="submission" date="2018-03" db="EMBL/GenBank/DDBJ databases">
        <title>Draft genome sequence of Rohu Carp (Labeo rohita).</title>
        <authorList>
            <person name="Das P."/>
            <person name="Kushwaha B."/>
            <person name="Joshi C.G."/>
            <person name="Kumar D."/>
            <person name="Nagpure N.S."/>
            <person name="Sahoo L."/>
            <person name="Das S.P."/>
            <person name="Bit A."/>
            <person name="Patnaik S."/>
            <person name="Meher P.K."/>
            <person name="Jayasankar P."/>
            <person name="Koringa P.G."/>
            <person name="Patel N.V."/>
            <person name="Hinsu A.T."/>
            <person name="Kumar R."/>
            <person name="Pandey M."/>
            <person name="Agarwal S."/>
            <person name="Srivastava S."/>
            <person name="Singh M."/>
            <person name="Iquebal M.A."/>
            <person name="Jaiswal S."/>
            <person name="Angadi U.B."/>
            <person name="Kumar N."/>
            <person name="Raza M."/>
            <person name="Shah T.M."/>
            <person name="Rai A."/>
            <person name="Jena J.K."/>
        </authorList>
    </citation>
    <scope>NUCLEOTIDE SEQUENCE [LARGE SCALE GENOMIC DNA]</scope>
    <source>
        <strain evidence="1">DASCIFA01</strain>
        <tissue evidence="1">Testis</tissue>
    </source>
</reference>
<comment type="caution">
    <text evidence="1">The sequence shown here is derived from an EMBL/GenBank/DDBJ whole genome shotgun (WGS) entry which is preliminary data.</text>
</comment>
<proteinExistence type="predicted"/>
<gene>
    <name evidence="1" type="ORF">ROHU_027915</name>
</gene>
<keyword evidence="2" id="KW-1185">Reference proteome</keyword>
<dbReference type="EMBL" id="QBIY01012829">
    <property type="protein sequence ID" value="RXN15753.1"/>
    <property type="molecule type" value="Genomic_DNA"/>
</dbReference>
<evidence type="ECO:0000313" key="1">
    <source>
        <dbReference type="EMBL" id="RXN15753.1"/>
    </source>
</evidence>
<name>A0A498M7C7_LABRO</name>
<dbReference type="Proteomes" id="UP000290572">
    <property type="component" value="Unassembled WGS sequence"/>
</dbReference>
<sequence>MSETAGRLQPTLADETRLTFLKVSVTSFSHTVSPASPELREALTLRSETEYQRCDLCSDSVKADGKFVTPESEDKPIKQSG</sequence>
<organism evidence="1 2">
    <name type="scientific">Labeo rohita</name>
    <name type="common">Indian major carp</name>
    <name type="synonym">Cyprinus rohita</name>
    <dbReference type="NCBI Taxonomy" id="84645"/>
    <lineage>
        <taxon>Eukaryota</taxon>
        <taxon>Metazoa</taxon>
        <taxon>Chordata</taxon>
        <taxon>Craniata</taxon>
        <taxon>Vertebrata</taxon>
        <taxon>Euteleostomi</taxon>
        <taxon>Actinopterygii</taxon>
        <taxon>Neopterygii</taxon>
        <taxon>Teleostei</taxon>
        <taxon>Ostariophysi</taxon>
        <taxon>Cypriniformes</taxon>
        <taxon>Cyprinidae</taxon>
        <taxon>Labeoninae</taxon>
        <taxon>Labeonini</taxon>
        <taxon>Labeo</taxon>
    </lineage>
</organism>
<evidence type="ECO:0000313" key="2">
    <source>
        <dbReference type="Proteomes" id="UP000290572"/>
    </source>
</evidence>
<accession>A0A498M7C7</accession>
<protein>
    <submittedName>
        <fullName evidence="1">Uncharacterized protein</fullName>
    </submittedName>
</protein>